<feature type="domain" description="Major facilitator superfamily (MFS) profile" evidence="8">
    <location>
        <begin position="16"/>
        <end position="459"/>
    </location>
</feature>
<comment type="caution">
    <text evidence="9">The sequence shown here is derived from an EMBL/GenBank/DDBJ whole genome shotgun (WGS) entry which is preliminary data.</text>
</comment>
<dbReference type="InterPro" id="IPR036259">
    <property type="entry name" value="MFS_trans_sf"/>
</dbReference>
<evidence type="ECO:0000256" key="3">
    <source>
        <dbReference type="ARBA" id="ARBA00022475"/>
    </source>
</evidence>
<evidence type="ECO:0000313" key="10">
    <source>
        <dbReference type="Proteomes" id="UP000763557"/>
    </source>
</evidence>
<dbReference type="Gene3D" id="1.20.1250.20">
    <property type="entry name" value="MFS general substrate transporter like domains"/>
    <property type="match status" value="1"/>
</dbReference>
<keyword evidence="2" id="KW-0813">Transport</keyword>
<organism evidence="9 10">
    <name type="scientific">Kibdelosporangium persicum</name>
    <dbReference type="NCBI Taxonomy" id="2698649"/>
    <lineage>
        <taxon>Bacteria</taxon>
        <taxon>Bacillati</taxon>
        <taxon>Actinomycetota</taxon>
        <taxon>Actinomycetes</taxon>
        <taxon>Pseudonocardiales</taxon>
        <taxon>Pseudonocardiaceae</taxon>
        <taxon>Kibdelosporangium</taxon>
    </lineage>
</organism>
<dbReference type="Pfam" id="PF07690">
    <property type="entry name" value="MFS_1"/>
    <property type="match status" value="1"/>
</dbReference>
<dbReference type="PANTHER" id="PTHR42718:SF46">
    <property type="entry name" value="BLR6921 PROTEIN"/>
    <property type="match status" value="1"/>
</dbReference>
<feature type="transmembrane region" description="Helical" evidence="7">
    <location>
        <begin position="433"/>
        <end position="455"/>
    </location>
</feature>
<evidence type="ECO:0000256" key="4">
    <source>
        <dbReference type="ARBA" id="ARBA00022692"/>
    </source>
</evidence>
<evidence type="ECO:0000313" key="9">
    <source>
        <dbReference type="EMBL" id="NRN69159.1"/>
    </source>
</evidence>
<dbReference type="PROSITE" id="PS50850">
    <property type="entry name" value="MFS"/>
    <property type="match status" value="1"/>
</dbReference>
<evidence type="ECO:0000256" key="7">
    <source>
        <dbReference type="SAM" id="Phobius"/>
    </source>
</evidence>
<feature type="transmembrane region" description="Helical" evidence="7">
    <location>
        <begin position="271"/>
        <end position="289"/>
    </location>
</feature>
<dbReference type="EMBL" id="JAAATY010000025">
    <property type="protein sequence ID" value="NRN69159.1"/>
    <property type="molecule type" value="Genomic_DNA"/>
</dbReference>
<feature type="transmembrane region" description="Helical" evidence="7">
    <location>
        <begin position="140"/>
        <end position="164"/>
    </location>
</feature>
<keyword evidence="6 7" id="KW-0472">Membrane</keyword>
<feature type="transmembrane region" description="Helical" evidence="7">
    <location>
        <begin position="231"/>
        <end position="251"/>
    </location>
</feature>
<proteinExistence type="predicted"/>
<evidence type="ECO:0000256" key="5">
    <source>
        <dbReference type="ARBA" id="ARBA00022989"/>
    </source>
</evidence>
<evidence type="ECO:0000256" key="1">
    <source>
        <dbReference type="ARBA" id="ARBA00004651"/>
    </source>
</evidence>
<dbReference type="PRINTS" id="PR01036">
    <property type="entry name" value="TCRTETB"/>
</dbReference>
<keyword evidence="4 7" id="KW-0812">Transmembrane</keyword>
<reference evidence="9 10" key="1">
    <citation type="submission" date="2020-01" db="EMBL/GenBank/DDBJ databases">
        <title>Kibdelosporangium persica a novel Actinomycetes from a hot desert in Iran.</title>
        <authorList>
            <person name="Safaei N."/>
            <person name="Zaburannyi N."/>
            <person name="Mueller R."/>
            <person name="Wink J."/>
        </authorList>
    </citation>
    <scope>NUCLEOTIDE SEQUENCE [LARGE SCALE GENOMIC DNA]</scope>
    <source>
        <strain evidence="9 10">4NS15</strain>
    </source>
</reference>
<dbReference type="InterPro" id="IPR011701">
    <property type="entry name" value="MFS"/>
</dbReference>
<keyword evidence="5 7" id="KW-1133">Transmembrane helix</keyword>
<dbReference type="SUPFAM" id="SSF103473">
    <property type="entry name" value="MFS general substrate transporter"/>
    <property type="match status" value="1"/>
</dbReference>
<dbReference type="Proteomes" id="UP000763557">
    <property type="component" value="Unassembled WGS sequence"/>
</dbReference>
<feature type="transmembrane region" description="Helical" evidence="7">
    <location>
        <begin position="335"/>
        <end position="356"/>
    </location>
</feature>
<evidence type="ECO:0000259" key="8">
    <source>
        <dbReference type="PROSITE" id="PS50850"/>
    </source>
</evidence>
<dbReference type="PANTHER" id="PTHR42718">
    <property type="entry name" value="MAJOR FACILITATOR SUPERFAMILY MULTIDRUG TRANSPORTER MFSC"/>
    <property type="match status" value="1"/>
</dbReference>
<gene>
    <name evidence="9" type="ORF">GC106_64150</name>
</gene>
<name>A0ABX2FCR5_9PSEU</name>
<keyword evidence="3" id="KW-1003">Cell membrane</keyword>
<dbReference type="CDD" id="cd17321">
    <property type="entry name" value="MFS_MMR_MDR_like"/>
    <property type="match status" value="1"/>
</dbReference>
<feature type="transmembrane region" description="Helical" evidence="7">
    <location>
        <begin position="14"/>
        <end position="38"/>
    </location>
</feature>
<feature type="transmembrane region" description="Helical" evidence="7">
    <location>
        <begin position="170"/>
        <end position="194"/>
    </location>
</feature>
<sequence length="470" mass="47852">MAQDVASPHVTRRWWGLVLLCFAQFMVILDVTVVNVALPVIEEQLSLSRVALTWVVTAYTLCFGGLMMLGGRLADTIGRRRTFLIGLVVFTIASLGSGLAESGTLLIAARAAQGIGAAMLSPAALSIVTTTFHGPERNRALGVWAAIGGAGAAVGVLLGGVFAAGPGWEWVFFINVPIGVLVAALVPLTVGAGWPDERPGRVDVPGAVLVTAAAGLLIYGLVQAGDTGWDAAVTLLTLGAGLALLALFVLVERNTKAPLVRLAVLARRPVVAGNLVMLAASGLLLANFFLNSQYLQHVLRLDALRTGLIFLPVALVIGLGTHLGVRVIGRFGGRVAGTAGFALAAAGAVLLVQVQVEDNPLIHVLPGFAVSGLGLGAAFVTATTTAMAHVDHVDAGMASGLINTGHELGATLGIAFVSTIAATSLTGEGTAGYSSAFVAAAVVAALAALIVLWLVPPGRPPATDGPVFAH</sequence>
<feature type="transmembrane region" description="Helical" evidence="7">
    <location>
        <begin position="106"/>
        <end position="128"/>
    </location>
</feature>
<accession>A0ABX2FCR5</accession>
<protein>
    <submittedName>
        <fullName evidence="9">Spectinomycin tetracycline efflux pump</fullName>
    </submittedName>
</protein>
<feature type="transmembrane region" description="Helical" evidence="7">
    <location>
        <begin position="309"/>
        <end position="328"/>
    </location>
</feature>
<evidence type="ECO:0000256" key="2">
    <source>
        <dbReference type="ARBA" id="ARBA00022448"/>
    </source>
</evidence>
<feature type="transmembrane region" description="Helical" evidence="7">
    <location>
        <begin position="368"/>
        <end position="388"/>
    </location>
</feature>
<evidence type="ECO:0000256" key="6">
    <source>
        <dbReference type="ARBA" id="ARBA00023136"/>
    </source>
</evidence>
<feature type="transmembrane region" description="Helical" evidence="7">
    <location>
        <begin position="50"/>
        <end position="70"/>
    </location>
</feature>
<comment type="subcellular location">
    <subcellularLocation>
        <location evidence="1">Cell membrane</location>
        <topology evidence="1">Multi-pass membrane protein</topology>
    </subcellularLocation>
</comment>
<dbReference type="InterPro" id="IPR020846">
    <property type="entry name" value="MFS_dom"/>
</dbReference>
<feature type="transmembrane region" description="Helical" evidence="7">
    <location>
        <begin position="408"/>
        <end position="427"/>
    </location>
</feature>
<dbReference type="Gene3D" id="1.20.1720.10">
    <property type="entry name" value="Multidrug resistance protein D"/>
    <property type="match status" value="1"/>
</dbReference>
<feature type="transmembrane region" description="Helical" evidence="7">
    <location>
        <begin position="206"/>
        <end position="225"/>
    </location>
</feature>
<feature type="transmembrane region" description="Helical" evidence="7">
    <location>
        <begin position="82"/>
        <end position="100"/>
    </location>
</feature>
<keyword evidence="10" id="KW-1185">Reference proteome</keyword>